<accession>A0A8J2JDB5</accession>
<sequence length="117" mass="13185">MDSDICLRDTARVIRNVGFVCGKNGTNYIAAFKNVQANVSKTPDIDLNEVELGEKDEWFAYFFDGGEIADHKNPQENTVVIAGRKAWKYMTVSKLPCYNHLIKLILKDSMSYMPCSG</sequence>
<gene>
    <name evidence="1" type="ORF">AFUS01_LOCUS5283</name>
</gene>
<evidence type="ECO:0000313" key="1">
    <source>
        <dbReference type="EMBL" id="CAG7714130.1"/>
    </source>
</evidence>
<keyword evidence="2" id="KW-1185">Reference proteome</keyword>
<proteinExistence type="predicted"/>
<evidence type="ECO:0000313" key="2">
    <source>
        <dbReference type="Proteomes" id="UP000708208"/>
    </source>
</evidence>
<organism evidence="1 2">
    <name type="scientific">Allacma fusca</name>
    <dbReference type="NCBI Taxonomy" id="39272"/>
    <lineage>
        <taxon>Eukaryota</taxon>
        <taxon>Metazoa</taxon>
        <taxon>Ecdysozoa</taxon>
        <taxon>Arthropoda</taxon>
        <taxon>Hexapoda</taxon>
        <taxon>Collembola</taxon>
        <taxon>Symphypleona</taxon>
        <taxon>Sminthuridae</taxon>
        <taxon>Allacma</taxon>
    </lineage>
</organism>
<dbReference type="AlphaFoldDB" id="A0A8J2JDB5"/>
<dbReference type="Proteomes" id="UP000708208">
    <property type="component" value="Unassembled WGS sequence"/>
</dbReference>
<dbReference type="EMBL" id="CAJVCH010033512">
    <property type="protein sequence ID" value="CAG7714130.1"/>
    <property type="molecule type" value="Genomic_DNA"/>
</dbReference>
<reference evidence="1" key="1">
    <citation type="submission" date="2021-06" db="EMBL/GenBank/DDBJ databases">
        <authorList>
            <person name="Hodson N. C."/>
            <person name="Mongue J. A."/>
            <person name="Jaron S. K."/>
        </authorList>
    </citation>
    <scope>NUCLEOTIDE SEQUENCE</scope>
</reference>
<name>A0A8J2JDB5_9HEXA</name>
<dbReference type="OrthoDB" id="1271298at2759"/>
<protein>
    <submittedName>
        <fullName evidence="1">Uncharacterized protein</fullName>
    </submittedName>
</protein>
<comment type="caution">
    <text evidence="1">The sequence shown here is derived from an EMBL/GenBank/DDBJ whole genome shotgun (WGS) entry which is preliminary data.</text>
</comment>